<name>A0A238L207_9RHOB</name>
<organism evidence="1 2">
    <name type="scientific">Pelagimonas varians</name>
    <dbReference type="NCBI Taxonomy" id="696760"/>
    <lineage>
        <taxon>Bacteria</taxon>
        <taxon>Pseudomonadati</taxon>
        <taxon>Pseudomonadota</taxon>
        <taxon>Alphaproteobacteria</taxon>
        <taxon>Rhodobacterales</taxon>
        <taxon>Roseobacteraceae</taxon>
        <taxon>Pelagimonas</taxon>
    </lineage>
</organism>
<evidence type="ECO:0000313" key="2">
    <source>
        <dbReference type="Proteomes" id="UP000220836"/>
    </source>
</evidence>
<proteinExistence type="predicted"/>
<dbReference type="Pfam" id="PF09898">
    <property type="entry name" value="DUF2125"/>
    <property type="match status" value="1"/>
</dbReference>
<gene>
    <name evidence="1" type="ORF">PEV8663_03979</name>
</gene>
<protein>
    <recommendedName>
        <fullName evidence="3">DUF2125 domain-containing protein</fullName>
    </recommendedName>
</protein>
<evidence type="ECO:0000313" key="1">
    <source>
        <dbReference type="EMBL" id="SMX48851.1"/>
    </source>
</evidence>
<dbReference type="AlphaFoldDB" id="A0A238L207"/>
<dbReference type="InterPro" id="IPR018666">
    <property type="entry name" value="DUF2125"/>
</dbReference>
<dbReference type="Proteomes" id="UP000220836">
    <property type="component" value="Unassembled WGS sequence"/>
</dbReference>
<keyword evidence="2" id="KW-1185">Reference proteome</keyword>
<evidence type="ECO:0008006" key="3">
    <source>
        <dbReference type="Google" id="ProtNLM"/>
    </source>
</evidence>
<dbReference type="RefSeq" id="WP_170125931.1">
    <property type="nucleotide sequence ID" value="NZ_FXYH01000019.1"/>
</dbReference>
<dbReference type="EMBL" id="FXYH01000019">
    <property type="protein sequence ID" value="SMX48851.1"/>
    <property type="molecule type" value="Genomic_DNA"/>
</dbReference>
<reference evidence="1 2" key="1">
    <citation type="submission" date="2017-05" db="EMBL/GenBank/DDBJ databases">
        <authorList>
            <person name="Song R."/>
            <person name="Chenine A.L."/>
            <person name="Ruprecht R.M."/>
        </authorList>
    </citation>
    <scope>NUCLEOTIDE SEQUENCE [LARGE SCALE GENOMIC DNA]</scope>
    <source>
        <strain evidence="1 2">CECT 8663</strain>
    </source>
</reference>
<accession>A0A238L207</accession>
<sequence length="319" mass="34908">MKRLILVVVLAASAWASWWFWSAQTVKGDIEAWFNAREADGWVASYSDLAVRGFPNRLDVTISDIALANPNTNALWEADFIQIFALTYKRDHKIVIFPEVQTVTAAGKTYEITSDGLRASLVFTDEGIIDRLNAEADVLNWHGVAIANAKAALLRQDEKLYQFGFVADSIARAEGKLTPLAEGRVDNTQINTVITFDKDWTASALQDGRPQPEHIDVSLMSYKLAVLDLDLAGDLTIAPTGRASGKLTLRAVNWQSALEQARLDQHLPGSITEKLVQGLSIVAGLKGRTDTLDLPLTLQNGQMSLGLIPLGPAPLFQMP</sequence>